<dbReference type="GO" id="GO:0006883">
    <property type="term" value="P:intracellular sodium ion homeostasis"/>
    <property type="evidence" value="ECO:0007669"/>
    <property type="project" value="TreeGrafter"/>
</dbReference>
<protein>
    <submittedName>
        <fullName evidence="6">Cation-transporting P-type ATPase C-terminal domain-containing protein</fullName>
    </submittedName>
</protein>
<dbReference type="WBParaSite" id="nRc.2.0.1.t47297-RA">
    <property type="protein sequence ID" value="nRc.2.0.1.t47297-RA"/>
    <property type="gene ID" value="nRc.2.0.1.g47297"/>
</dbReference>
<keyword evidence="2" id="KW-1003">Cell membrane</keyword>
<keyword evidence="3" id="KW-0472">Membrane</keyword>
<evidence type="ECO:0000313" key="5">
    <source>
        <dbReference type="Proteomes" id="UP000887565"/>
    </source>
</evidence>
<dbReference type="OMA" id="WDSPYIN"/>
<dbReference type="AlphaFoldDB" id="A0A915L8Z0"/>
<feature type="transmembrane region" description="Helical" evidence="3">
    <location>
        <begin position="6"/>
        <end position="24"/>
    </location>
</feature>
<comment type="subcellular location">
    <subcellularLocation>
        <location evidence="1">Cell membrane</location>
        <topology evidence="1">Multi-pass membrane protein</topology>
    </subcellularLocation>
</comment>
<dbReference type="Gene3D" id="1.20.1110.10">
    <property type="entry name" value="Calcium-transporting ATPase, transmembrane domain"/>
    <property type="match status" value="1"/>
</dbReference>
<keyword evidence="3" id="KW-0812">Transmembrane</keyword>
<evidence type="ECO:0000256" key="3">
    <source>
        <dbReference type="SAM" id="Phobius"/>
    </source>
</evidence>
<dbReference type="InterPro" id="IPR006068">
    <property type="entry name" value="ATPase_P-typ_cation-transptr_C"/>
</dbReference>
<evidence type="ECO:0000256" key="1">
    <source>
        <dbReference type="ARBA" id="ARBA00004651"/>
    </source>
</evidence>
<dbReference type="InterPro" id="IPR023298">
    <property type="entry name" value="ATPase_P-typ_TM_dom_sf"/>
</dbReference>
<dbReference type="FunFam" id="1.20.1110.10:FF:000095">
    <property type="entry name" value="Sodium/potassium-transporting ATPase subunit alpha-1"/>
    <property type="match status" value="1"/>
</dbReference>
<reference evidence="6" key="1">
    <citation type="submission" date="2022-11" db="UniProtKB">
        <authorList>
            <consortium name="WormBaseParasite"/>
        </authorList>
    </citation>
    <scope>IDENTIFICATION</scope>
</reference>
<dbReference type="GO" id="GO:0036376">
    <property type="term" value="P:sodium ion export across plasma membrane"/>
    <property type="evidence" value="ECO:0007669"/>
    <property type="project" value="TreeGrafter"/>
</dbReference>
<dbReference type="PRINTS" id="PR00121">
    <property type="entry name" value="NAKATPASE"/>
</dbReference>
<dbReference type="Proteomes" id="UP000887565">
    <property type="component" value="Unplaced"/>
</dbReference>
<proteinExistence type="predicted"/>
<evidence type="ECO:0000256" key="2">
    <source>
        <dbReference type="ARBA" id="ARBA00022475"/>
    </source>
</evidence>
<dbReference type="GO" id="GO:0005886">
    <property type="term" value="C:plasma membrane"/>
    <property type="evidence" value="ECO:0007669"/>
    <property type="project" value="UniProtKB-SubCell"/>
</dbReference>
<organism evidence="5 6">
    <name type="scientific">Romanomermis culicivorax</name>
    <name type="common">Nematode worm</name>
    <dbReference type="NCBI Taxonomy" id="13658"/>
    <lineage>
        <taxon>Eukaryota</taxon>
        <taxon>Metazoa</taxon>
        <taxon>Ecdysozoa</taxon>
        <taxon>Nematoda</taxon>
        <taxon>Enoplea</taxon>
        <taxon>Dorylaimia</taxon>
        <taxon>Mermithida</taxon>
        <taxon>Mermithoidea</taxon>
        <taxon>Mermithidae</taxon>
        <taxon>Romanomermis</taxon>
    </lineage>
</organism>
<feature type="domain" description="Cation-transporting P-type ATPase C-terminal" evidence="4">
    <location>
        <begin position="7"/>
        <end position="101"/>
    </location>
</feature>
<dbReference type="GO" id="GO:0005391">
    <property type="term" value="F:P-type sodium:potassium-exchanging transporter activity"/>
    <property type="evidence" value="ECO:0007669"/>
    <property type="project" value="TreeGrafter"/>
</dbReference>
<dbReference type="PANTHER" id="PTHR43294">
    <property type="entry name" value="SODIUM/POTASSIUM-TRANSPORTING ATPASE SUBUNIT ALPHA"/>
    <property type="match status" value="1"/>
</dbReference>
<dbReference type="InterPro" id="IPR050510">
    <property type="entry name" value="Cation_transp_ATPase_P-type"/>
</dbReference>
<dbReference type="GO" id="GO:1902600">
    <property type="term" value="P:proton transmembrane transport"/>
    <property type="evidence" value="ECO:0007669"/>
    <property type="project" value="TreeGrafter"/>
</dbReference>
<accession>A0A915L8Z0</accession>
<dbReference type="GO" id="GO:0030007">
    <property type="term" value="P:intracellular potassium ion homeostasis"/>
    <property type="evidence" value="ECO:0007669"/>
    <property type="project" value="TreeGrafter"/>
</dbReference>
<dbReference type="PANTHER" id="PTHR43294:SF13">
    <property type="entry name" value="SODIUM_POTASSIUM-TRANSPORTING ATPASE SUBUNIT ALPHA"/>
    <property type="match status" value="1"/>
</dbReference>
<dbReference type="Pfam" id="PF00689">
    <property type="entry name" value="Cation_ATPase_C"/>
    <property type="match status" value="1"/>
</dbReference>
<keyword evidence="5" id="KW-1185">Reference proteome</keyword>
<dbReference type="SUPFAM" id="SSF81665">
    <property type="entry name" value="Calcium ATPase, transmembrane domain M"/>
    <property type="match status" value="1"/>
</dbReference>
<dbReference type="GO" id="GO:1990573">
    <property type="term" value="P:potassium ion import across plasma membrane"/>
    <property type="evidence" value="ECO:0007669"/>
    <property type="project" value="TreeGrafter"/>
</dbReference>
<name>A0A915L8Z0_ROMCU</name>
<evidence type="ECO:0000259" key="4">
    <source>
        <dbReference type="Pfam" id="PF00689"/>
    </source>
</evidence>
<keyword evidence="3" id="KW-1133">Transmembrane helix</keyword>
<sequence length="102" mass="11766">MVSLTYGMVGFIQAAGAFFTYFIVMAENGFLPGRLLFIRTQWDSPYINDLEDSYGQQWPYFRRKALEYTCQSAFFAAIVIVQWADLLIAKNRRNSIIEQGFG</sequence>
<evidence type="ECO:0000313" key="6">
    <source>
        <dbReference type="WBParaSite" id="nRc.2.0.1.t47297-RA"/>
    </source>
</evidence>